<proteinExistence type="predicted"/>
<accession>A0A1B3D5J4</accession>
<gene>
    <name evidence="1" type="ORF">IM720_08355</name>
</gene>
<dbReference type="EMBL" id="CP063233">
    <property type="protein sequence ID" value="QOU06723.1"/>
    <property type="molecule type" value="Genomic_DNA"/>
</dbReference>
<protein>
    <submittedName>
        <fullName evidence="1">Uncharacterized protein</fullName>
    </submittedName>
</protein>
<sequence length="110" mass="12779">MLEPEQSTPKPVLRQVVGWVLVLPFLVSWVRLPFPFGLFLALGVIAASAYGVRFAWHHASRRVTMFALIVTLLNAVSWVMLSTASVLMALYMLARLYWWPYFANWLYWNF</sequence>
<dbReference type="Proteomes" id="UP000593833">
    <property type="component" value="Chromosome"/>
</dbReference>
<evidence type="ECO:0000313" key="2">
    <source>
        <dbReference type="Proteomes" id="UP000593833"/>
    </source>
</evidence>
<name>A0A1B3D5J4_PSEFL</name>
<dbReference type="OrthoDB" id="7028729at2"/>
<dbReference type="AlphaFoldDB" id="A0A1B3D5J4"/>
<organism evidence="1 2">
    <name type="scientific">Pseudomonas fluorescens</name>
    <dbReference type="NCBI Taxonomy" id="294"/>
    <lineage>
        <taxon>Bacteria</taxon>
        <taxon>Pseudomonadati</taxon>
        <taxon>Pseudomonadota</taxon>
        <taxon>Gammaproteobacteria</taxon>
        <taxon>Pseudomonadales</taxon>
        <taxon>Pseudomonadaceae</taxon>
        <taxon>Pseudomonas</taxon>
    </lineage>
</organism>
<dbReference type="RefSeq" id="WP_024073956.1">
    <property type="nucleotide sequence ID" value="NZ_CP015637.1"/>
</dbReference>
<evidence type="ECO:0000313" key="1">
    <source>
        <dbReference type="EMBL" id="QOU06723.1"/>
    </source>
</evidence>
<reference evidence="1 2" key="1">
    <citation type="submission" date="2020-10" db="EMBL/GenBank/DDBJ databases">
        <title>Complete genome sequence of a novel Pseudomonas fluorescens strain isolated from the flower of kumarahou (Pomaderris kumeraho).</title>
        <authorList>
            <person name="Summers M.C."/>
            <person name="Nowak V."/>
            <person name="Fairhurst M.J."/>
            <person name="Owen J.G."/>
            <person name="Gerth M.L."/>
            <person name="Patrick W.M."/>
        </authorList>
    </citation>
    <scope>NUCLEOTIDE SEQUENCE [LARGE SCALE GENOMIC DNA]</scope>
    <source>
        <strain evidence="1 2">KF1</strain>
    </source>
</reference>